<dbReference type="Proteomes" id="UP000095281">
    <property type="component" value="Unplaced"/>
</dbReference>
<sequence>MLIIQHWLEQLFYCNYEIANFNELINPELIKLLFEENKRIPLKFNILGNCPILSTNSSCESLLDFILNNLKIGEDLQIDFSRVWNIDDNIEILFNLLIQEGGRFKKVYFQSIRESTIYKMIIKHIETSKDLTNIVNFISFNDMRWPIKLNIRAENIERRLVCNTQPDTKQSSTSTLDVKPVPFTPIRITNPYTKQPVTFTPIRITHPVTKQPIILTPRRITHPATKQSSSITLESSSKTTEKIMPRNTDSSSVQELEKNKASLENKMSIDHSNDDKISLEMKRTEIQPFKPKNIEATDDKMIQTEEIPIIQSLNQQNSPKFNLKYGDNINPFDDDHRIKDAILPKQLNKKDFGYVGKKQIELPTKNLVNPKVSSKQEEEEYRDLAEYNSNFSYFSHRFDFLDKKMI</sequence>
<organism evidence="2 3">
    <name type="scientific">Meloidogyne hapla</name>
    <name type="common">Root-knot nematode worm</name>
    <dbReference type="NCBI Taxonomy" id="6305"/>
    <lineage>
        <taxon>Eukaryota</taxon>
        <taxon>Metazoa</taxon>
        <taxon>Ecdysozoa</taxon>
        <taxon>Nematoda</taxon>
        <taxon>Chromadorea</taxon>
        <taxon>Rhabditida</taxon>
        <taxon>Tylenchina</taxon>
        <taxon>Tylenchomorpha</taxon>
        <taxon>Tylenchoidea</taxon>
        <taxon>Meloidogynidae</taxon>
        <taxon>Meloidogyninae</taxon>
        <taxon>Meloidogyne</taxon>
    </lineage>
</organism>
<dbReference type="WBParaSite" id="MhA1_Contig1369.frz3.gene2">
    <property type="protein sequence ID" value="MhA1_Contig1369.frz3.gene2"/>
    <property type="gene ID" value="MhA1_Contig1369.frz3.gene2"/>
</dbReference>
<name>A0A1I8B5G6_MELHA</name>
<protein>
    <submittedName>
        <fullName evidence="3">Uncharacterized protein</fullName>
    </submittedName>
</protein>
<proteinExistence type="predicted"/>
<accession>A0A1I8B5G6</accession>
<feature type="region of interest" description="Disordered" evidence="1">
    <location>
        <begin position="222"/>
        <end position="254"/>
    </location>
</feature>
<reference evidence="3" key="1">
    <citation type="submission" date="2016-11" db="UniProtKB">
        <authorList>
            <consortium name="WormBaseParasite"/>
        </authorList>
    </citation>
    <scope>IDENTIFICATION</scope>
</reference>
<evidence type="ECO:0000313" key="3">
    <source>
        <dbReference type="WBParaSite" id="MhA1_Contig1369.frz3.gene2"/>
    </source>
</evidence>
<evidence type="ECO:0000256" key="1">
    <source>
        <dbReference type="SAM" id="MobiDB-lite"/>
    </source>
</evidence>
<evidence type="ECO:0000313" key="2">
    <source>
        <dbReference type="Proteomes" id="UP000095281"/>
    </source>
</evidence>
<feature type="compositionally biased region" description="Low complexity" evidence="1">
    <location>
        <begin position="228"/>
        <end position="238"/>
    </location>
</feature>
<dbReference type="AlphaFoldDB" id="A0A1I8B5G6"/>
<keyword evidence="2" id="KW-1185">Reference proteome</keyword>